<comment type="caution">
    <text evidence="1">The sequence shown here is derived from an EMBL/GenBank/DDBJ whole genome shotgun (WGS) entry which is preliminary data.</text>
</comment>
<sequence length="63" mass="7289">MNLVKLKDAIETLDKLKDSYNDLRLLIADQVRDKQITEAKNNFEKLESLGKAIEQMENLNVQV</sequence>
<evidence type="ECO:0000313" key="1">
    <source>
        <dbReference type="EMBL" id="GGF73098.1"/>
    </source>
</evidence>
<keyword evidence="2" id="KW-1185">Reference proteome</keyword>
<dbReference type="AlphaFoldDB" id="A0A917FEZ3"/>
<protein>
    <submittedName>
        <fullName evidence="1">Uncharacterized protein</fullName>
    </submittedName>
</protein>
<dbReference type="Proteomes" id="UP000637643">
    <property type="component" value="Unassembled WGS sequence"/>
</dbReference>
<name>A0A917FEZ3_9BACL</name>
<reference evidence="1" key="1">
    <citation type="journal article" date="2014" name="Int. J. Syst. Evol. Microbiol.">
        <title>Complete genome sequence of Corynebacterium casei LMG S-19264T (=DSM 44701T), isolated from a smear-ripened cheese.</title>
        <authorList>
            <consortium name="US DOE Joint Genome Institute (JGI-PGF)"/>
            <person name="Walter F."/>
            <person name="Albersmeier A."/>
            <person name="Kalinowski J."/>
            <person name="Ruckert C."/>
        </authorList>
    </citation>
    <scope>NUCLEOTIDE SEQUENCE</scope>
    <source>
        <strain evidence="1">CGMCC 1.16134</strain>
    </source>
</reference>
<dbReference type="EMBL" id="BMKR01000006">
    <property type="protein sequence ID" value="GGF73098.1"/>
    <property type="molecule type" value="Genomic_DNA"/>
</dbReference>
<proteinExistence type="predicted"/>
<dbReference type="RefSeq" id="WP_189023989.1">
    <property type="nucleotide sequence ID" value="NZ_BMKR01000006.1"/>
</dbReference>
<gene>
    <name evidence="1" type="ORF">GCM10010912_17870</name>
</gene>
<evidence type="ECO:0000313" key="2">
    <source>
        <dbReference type="Proteomes" id="UP000637643"/>
    </source>
</evidence>
<reference evidence="1" key="2">
    <citation type="submission" date="2020-09" db="EMBL/GenBank/DDBJ databases">
        <authorList>
            <person name="Sun Q."/>
            <person name="Zhou Y."/>
        </authorList>
    </citation>
    <scope>NUCLEOTIDE SEQUENCE</scope>
    <source>
        <strain evidence="1">CGMCC 1.16134</strain>
    </source>
</reference>
<organism evidence="1 2">
    <name type="scientific">Paenibacillus albidus</name>
    <dbReference type="NCBI Taxonomy" id="2041023"/>
    <lineage>
        <taxon>Bacteria</taxon>
        <taxon>Bacillati</taxon>
        <taxon>Bacillota</taxon>
        <taxon>Bacilli</taxon>
        <taxon>Bacillales</taxon>
        <taxon>Paenibacillaceae</taxon>
        <taxon>Paenibacillus</taxon>
    </lineage>
</organism>
<accession>A0A917FEZ3</accession>